<evidence type="ECO:0000259" key="8">
    <source>
        <dbReference type="Pfam" id="PF04389"/>
    </source>
</evidence>
<feature type="chain" id="PRO_5046462905" evidence="7">
    <location>
        <begin position="20"/>
        <end position="531"/>
    </location>
</feature>
<gene>
    <name evidence="9" type="ORF">GCM10011357_01190</name>
</gene>
<evidence type="ECO:0000256" key="3">
    <source>
        <dbReference type="ARBA" id="ARBA00022723"/>
    </source>
</evidence>
<evidence type="ECO:0000256" key="1">
    <source>
        <dbReference type="ARBA" id="ARBA00022438"/>
    </source>
</evidence>
<name>A0ABQ1QZH9_9ALTE</name>
<evidence type="ECO:0000313" key="10">
    <source>
        <dbReference type="Proteomes" id="UP000614272"/>
    </source>
</evidence>
<dbReference type="InterPro" id="IPR045175">
    <property type="entry name" value="M28_fam"/>
</dbReference>
<evidence type="ECO:0000256" key="4">
    <source>
        <dbReference type="ARBA" id="ARBA00022729"/>
    </source>
</evidence>
<keyword evidence="2" id="KW-0645">Protease</keyword>
<keyword evidence="3" id="KW-0479">Metal-binding</keyword>
<organism evidence="9 10">
    <name type="scientific">Lacimicrobium alkaliphilum</name>
    <dbReference type="NCBI Taxonomy" id="1526571"/>
    <lineage>
        <taxon>Bacteria</taxon>
        <taxon>Pseudomonadati</taxon>
        <taxon>Pseudomonadota</taxon>
        <taxon>Gammaproteobacteria</taxon>
        <taxon>Alteromonadales</taxon>
        <taxon>Alteromonadaceae</taxon>
        <taxon>Lacimicrobium</taxon>
    </lineage>
</organism>
<evidence type="ECO:0000256" key="6">
    <source>
        <dbReference type="ARBA" id="ARBA00022833"/>
    </source>
</evidence>
<dbReference type="InterPro" id="IPR007484">
    <property type="entry name" value="Peptidase_M28"/>
</dbReference>
<dbReference type="CDD" id="cd04821">
    <property type="entry name" value="PA_M28_1_2"/>
    <property type="match status" value="1"/>
</dbReference>
<feature type="domain" description="Peptidase M28" evidence="8">
    <location>
        <begin position="290"/>
        <end position="481"/>
    </location>
</feature>
<keyword evidence="10" id="KW-1185">Reference proteome</keyword>
<dbReference type="PANTHER" id="PTHR12147">
    <property type="entry name" value="METALLOPEPTIDASE M28 FAMILY MEMBER"/>
    <property type="match status" value="1"/>
</dbReference>
<comment type="caution">
    <text evidence="9">The sequence shown here is derived from an EMBL/GenBank/DDBJ whole genome shotgun (WGS) entry which is preliminary data.</text>
</comment>
<dbReference type="RefSeq" id="WP_099033445.1">
    <property type="nucleotide sequence ID" value="NZ_BMGJ01000001.1"/>
</dbReference>
<evidence type="ECO:0000256" key="2">
    <source>
        <dbReference type="ARBA" id="ARBA00022670"/>
    </source>
</evidence>
<dbReference type="CDD" id="cd05660">
    <property type="entry name" value="M28_like_PA"/>
    <property type="match status" value="1"/>
</dbReference>
<keyword evidence="1" id="KW-0031">Aminopeptidase</keyword>
<keyword evidence="6" id="KW-0862">Zinc</keyword>
<accession>A0ABQ1QZH9</accession>
<evidence type="ECO:0000256" key="7">
    <source>
        <dbReference type="SAM" id="SignalP"/>
    </source>
</evidence>
<dbReference type="SUPFAM" id="SSF53187">
    <property type="entry name" value="Zn-dependent exopeptidases"/>
    <property type="match status" value="1"/>
</dbReference>
<evidence type="ECO:0000256" key="5">
    <source>
        <dbReference type="ARBA" id="ARBA00022801"/>
    </source>
</evidence>
<reference evidence="10" key="1">
    <citation type="journal article" date="2019" name="Int. J. Syst. Evol. Microbiol.">
        <title>The Global Catalogue of Microorganisms (GCM) 10K type strain sequencing project: providing services to taxonomists for standard genome sequencing and annotation.</title>
        <authorList>
            <consortium name="The Broad Institute Genomics Platform"/>
            <consortium name="The Broad Institute Genome Sequencing Center for Infectious Disease"/>
            <person name="Wu L."/>
            <person name="Ma J."/>
        </authorList>
    </citation>
    <scope>NUCLEOTIDE SEQUENCE [LARGE SCALE GENOMIC DNA]</scope>
    <source>
        <strain evidence="10">CGMCC 1.12923</strain>
    </source>
</reference>
<sequence>MRVFVIFMAMLMLSGAAFAADKAVSFSQQSYKNYVKTLASDEFEGRGPMTQGEEKTISYLVEELKKLGVQPGYHGDFIQTVPMASIAASQDMQLKIGDLSFEPGTDFVSRTQKMTKRTELNDSEVIFVGYGIDAPEYGWHDYADMDVKGKTLIMLVNDPGYATQDESVFRGNAMTYYGRWTYKYEEAIRRGASGVFIVHETGAAGYPWSVVESGATGTKYMLVDESGNADELEAMGWMQTHTAEKIFASQDLDFQQLKADAANPGFKPVSLGVNANLRTIHWNKMGESHNVVGVLPGTSQKDEYVLLTAHWDAFGKKVGVKGDNIFNGAVDNASGVAGVLELARMLSERDKPLKRSVLLAFFTAEETGLLGAFAFAQHPPVPTHQMVGLFNIDSMNLAGATDYVLKYGDGLQELESWLQQAAAAQGRRVKPDSNPQNGLFFRSDHFALAQQGVPGLLFMDLGDSDPDYIANRYHKPADEYLESWQYSGVKNDLHLIYSLVEKLGNSDAWPGWKEGAEFKQIRDADLSQSGE</sequence>
<proteinExistence type="predicted"/>
<keyword evidence="5" id="KW-0378">Hydrolase</keyword>
<dbReference type="EMBL" id="BMGJ01000001">
    <property type="protein sequence ID" value="GGD48964.1"/>
    <property type="molecule type" value="Genomic_DNA"/>
</dbReference>
<dbReference type="Gene3D" id="3.40.630.10">
    <property type="entry name" value="Zn peptidases"/>
    <property type="match status" value="1"/>
</dbReference>
<dbReference type="Pfam" id="PF04389">
    <property type="entry name" value="Peptidase_M28"/>
    <property type="match status" value="1"/>
</dbReference>
<dbReference type="PANTHER" id="PTHR12147:SF56">
    <property type="entry name" value="AMINOPEPTIDASE YDR415C-RELATED"/>
    <property type="match status" value="1"/>
</dbReference>
<keyword evidence="4 7" id="KW-0732">Signal</keyword>
<protein>
    <submittedName>
        <fullName evidence="9">Peptidase M28</fullName>
    </submittedName>
</protein>
<dbReference type="Proteomes" id="UP000614272">
    <property type="component" value="Unassembled WGS sequence"/>
</dbReference>
<feature type="signal peptide" evidence="7">
    <location>
        <begin position="1"/>
        <end position="19"/>
    </location>
</feature>
<evidence type="ECO:0000313" key="9">
    <source>
        <dbReference type="EMBL" id="GGD48964.1"/>
    </source>
</evidence>